<dbReference type="OrthoDB" id="6771766at2759"/>
<dbReference type="AlphaFoldDB" id="A0A9P0KND0"/>
<gene>
    <name evidence="1" type="ORF">ACAOBT_LOCUS10909</name>
</gene>
<evidence type="ECO:0008006" key="3">
    <source>
        <dbReference type="Google" id="ProtNLM"/>
    </source>
</evidence>
<dbReference type="Gene3D" id="3.60.10.10">
    <property type="entry name" value="Endonuclease/exonuclease/phosphatase"/>
    <property type="match status" value="1"/>
</dbReference>
<proteinExistence type="predicted"/>
<comment type="caution">
    <text evidence="1">The sequence shown here is derived from an EMBL/GenBank/DDBJ whole genome shotgun (WGS) entry which is preliminary data.</text>
</comment>
<evidence type="ECO:0000313" key="2">
    <source>
        <dbReference type="Proteomes" id="UP001152888"/>
    </source>
</evidence>
<dbReference type="SUPFAM" id="SSF56219">
    <property type="entry name" value="DNase I-like"/>
    <property type="match status" value="1"/>
</dbReference>
<name>A0A9P0KND0_ACAOB</name>
<sequence length="170" mass="18744">MSCEFFPTTYVFRTDRDYVTTGCSGGGGVLIAIDERFTASLIEIPELAVLSALKIDVVAVKVCTNSFSVYICNVYIPPDKSNAEYEQFHDAILSSHVLFDKNLVITGDFNIANYTSYVNSHGRNAKLVSLNNFAEGLAFNQFNNISNSMDNILDLVFCGDLCEVEHSAAR</sequence>
<organism evidence="1 2">
    <name type="scientific">Acanthoscelides obtectus</name>
    <name type="common">Bean weevil</name>
    <name type="synonym">Bruchus obtectus</name>
    <dbReference type="NCBI Taxonomy" id="200917"/>
    <lineage>
        <taxon>Eukaryota</taxon>
        <taxon>Metazoa</taxon>
        <taxon>Ecdysozoa</taxon>
        <taxon>Arthropoda</taxon>
        <taxon>Hexapoda</taxon>
        <taxon>Insecta</taxon>
        <taxon>Pterygota</taxon>
        <taxon>Neoptera</taxon>
        <taxon>Endopterygota</taxon>
        <taxon>Coleoptera</taxon>
        <taxon>Polyphaga</taxon>
        <taxon>Cucujiformia</taxon>
        <taxon>Chrysomeloidea</taxon>
        <taxon>Chrysomelidae</taxon>
        <taxon>Bruchinae</taxon>
        <taxon>Bruchini</taxon>
        <taxon>Acanthoscelides</taxon>
    </lineage>
</organism>
<accession>A0A9P0KND0</accession>
<dbReference type="Proteomes" id="UP001152888">
    <property type="component" value="Unassembled WGS sequence"/>
</dbReference>
<evidence type="ECO:0000313" key="1">
    <source>
        <dbReference type="EMBL" id="CAH1974126.1"/>
    </source>
</evidence>
<dbReference type="EMBL" id="CAKOFQ010006818">
    <property type="protein sequence ID" value="CAH1974126.1"/>
    <property type="molecule type" value="Genomic_DNA"/>
</dbReference>
<reference evidence="1" key="1">
    <citation type="submission" date="2022-03" db="EMBL/GenBank/DDBJ databases">
        <authorList>
            <person name="Sayadi A."/>
        </authorList>
    </citation>
    <scope>NUCLEOTIDE SEQUENCE</scope>
</reference>
<dbReference type="InterPro" id="IPR036691">
    <property type="entry name" value="Endo/exonu/phosph_ase_sf"/>
</dbReference>
<protein>
    <recommendedName>
        <fullName evidence="3">Endonuclease/exonuclease/phosphatase domain-containing protein</fullName>
    </recommendedName>
</protein>
<keyword evidence="2" id="KW-1185">Reference proteome</keyword>